<keyword evidence="4 7" id="KW-0456">Lyase</keyword>
<gene>
    <name evidence="7" type="primary">hemH</name>
    <name evidence="9" type="ORF">C5O19_04420</name>
</gene>
<dbReference type="Pfam" id="PF00762">
    <property type="entry name" value="Ferrochelatase"/>
    <property type="match status" value="1"/>
</dbReference>
<comment type="function">
    <text evidence="7">Catalyzes the ferrous insertion into protoporphyrin IX.</text>
</comment>
<feature type="binding site" evidence="7">
    <location>
        <position position="205"/>
    </location>
    <ligand>
        <name>Fe(2+)</name>
        <dbReference type="ChEBI" id="CHEBI:29033"/>
    </ligand>
</feature>
<keyword evidence="3 7" id="KW-0350">Heme biosynthesis</keyword>
<keyword evidence="7" id="KW-0479">Metal-binding</keyword>
<dbReference type="AlphaFoldDB" id="A0A2S7ITR9"/>
<dbReference type="HAMAP" id="MF_00323">
    <property type="entry name" value="Ferrochelatase"/>
    <property type="match status" value="1"/>
</dbReference>
<evidence type="ECO:0000256" key="6">
    <source>
        <dbReference type="ARBA" id="ARBA00024536"/>
    </source>
</evidence>
<dbReference type="GO" id="GO:0004325">
    <property type="term" value="F:ferrochelatase activity"/>
    <property type="evidence" value="ECO:0007669"/>
    <property type="project" value="UniProtKB-UniRule"/>
</dbReference>
<dbReference type="GO" id="GO:0046872">
    <property type="term" value="F:metal ion binding"/>
    <property type="evidence" value="ECO:0007669"/>
    <property type="project" value="UniProtKB-KW"/>
</dbReference>
<evidence type="ECO:0000256" key="1">
    <source>
        <dbReference type="ARBA" id="ARBA00007718"/>
    </source>
</evidence>
<dbReference type="GO" id="GO:0006783">
    <property type="term" value="P:heme biosynthetic process"/>
    <property type="evidence" value="ECO:0007669"/>
    <property type="project" value="UniProtKB-UniRule"/>
</dbReference>
<evidence type="ECO:0000256" key="7">
    <source>
        <dbReference type="HAMAP-Rule" id="MF_00323"/>
    </source>
</evidence>
<dbReference type="PANTHER" id="PTHR11108">
    <property type="entry name" value="FERROCHELATASE"/>
    <property type="match status" value="1"/>
</dbReference>
<evidence type="ECO:0000256" key="2">
    <source>
        <dbReference type="ARBA" id="ARBA00023004"/>
    </source>
</evidence>
<evidence type="ECO:0000256" key="4">
    <source>
        <dbReference type="ARBA" id="ARBA00023239"/>
    </source>
</evidence>
<comment type="similarity">
    <text evidence="1 7 8">Belongs to the ferrochelatase family.</text>
</comment>
<sequence>MQVLEVTSVPTTQKLKTGILLVNLGTPDSPSVPDVRKYLREFLMDGRVIDIPTPNRWALVNLIIAPFRAPKSAKVYQELWEERGSPLKFYGEDVKALLQQRLGSDYVVELAMRYQNPSIQAGLDSFQKAGLRKIIVIPFFPQYASATTGSVYEKVMDIVGKWQVIPEISFTNTFFDHPKFVEFFAGAARKYMQEREYDFFLFSYHGVPERQILKGDATGTTCQLNNCCDRLHSGNQYCYRAQCFATTRLLVQELGLKEGTYATSFQSRLGKTPWIQPYTEDMVVKLAKEGKKNVLAFSPAFVADCLETTIEVGEEYKEVFEKNGGQHWQLVESLNNSPQYIDLLADLVEKQV</sequence>
<dbReference type="EMBL" id="PTRA01000001">
    <property type="protein sequence ID" value="PQA61000.1"/>
    <property type="molecule type" value="Genomic_DNA"/>
</dbReference>
<dbReference type="InterPro" id="IPR033644">
    <property type="entry name" value="Ferrochelatase_C"/>
</dbReference>
<dbReference type="RefSeq" id="WP_104713886.1">
    <property type="nucleotide sequence ID" value="NZ_PTRA01000001.1"/>
</dbReference>
<dbReference type="PANTHER" id="PTHR11108:SF1">
    <property type="entry name" value="FERROCHELATASE, MITOCHONDRIAL"/>
    <property type="match status" value="1"/>
</dbReference>
<dbReference type="EC" id="4.98.1.1" evidence="7"/>
<comment type="catalytic activity">
    <reaction evidence="7">
        <text>heme b + 2 H(+) = protoporphyrin IX + Fe(2+)</text>
        <dbReference type="Rhea" id="RHEA:22584"/>
        <dbReference type="ChEBI" id="CHEBI:15378"/>
        <dbReference type="ChEBI" id="CHEBI:29033"/>
        <dbReference type="ChEBI" id="CHEBI:57306"/>
        <dbReference type="ChEBI" id="CHEBI:60344"/>
        <dbReference type="EC" id="4.98.1.1"/>
    </reaction>
</comment>
<dbReference type="InterPro" id="IPR001015">
    <property type="entry name" value="Ferrochelatase"/>
</dbReference>
<keyword evidence="10" id="KW-1185">Reference proteome</keyword>
<dbReference type="Gene3D" id="3.40.50.1400">
    <property type="match status" value="2"/>
</dbReference>
<protein>
    <recommendedName>
        <fullName evidence="7">Ferrochelatase</fullName>
        <ecNumber evidence="7">4.98.1.1</ecNumber>
    </recommendedName>
    <alternativeName>
        <fullName evidence="7">Heme synthase</fullName>
    </alternativeName>
    <alternativeName>
        <fullName evidence="7">Protoheme ferro-lyase</fullName>
    </alternativeName>
</protein>
<reference evidence="10" key="1">
    <citation type="submission" date="2018-02" db="EMBL/GenBank/DDBJ databases">
        <title>Genome sequencing of Solimonas sp. HR-BB.</title>
        <authorList>
            <person name="Lee Y."/>
            <person name="Jeon C.O."/>
        </authorList>
    </citation>
    <scope>NUCLEOTIDE SEQUENCE [LARGE SCALE GENOMIC DNA]</scope>
    <source>
        <strain evidence="10">HR-U</strain>
    </source>
</reference>
<comment type="subcellular location">
    <subcellularLocation>
        <location evidence="7">Cytoplasm</location>
    </subcellularLocation>
</comment>
<dbReference type="Proteomes" id="UP000239590">
    <property type="component" value="Unassembled WGS sequence"/>
</dbReference>
<keyword evidence="7" id="KW-0963">Cytoplasm</keyword>
<evidence type="ECO:0000256" key="8">
    <source>
        <dbReference type="RuleBase" id="RU004185"/>
    </source>
</evidence>
<comment type="caution">
    <text evidence="9">The sequence shown here is derived from an EMBL/GenBank/DDBJ whole genome shotgun (WGS) entry which is preliminary data.</text>
</comment>
<evidence type="ECO:0000256" key="3">
    <source>
        <dbReference type="ARBA" id="ARBA00023133"/>
    </source>
</evidence>
<dbReference type="InterPro" id="IPR033659">
    <property type="entry name" value="Ferrochelatase_N"/>
</dbReference>
<proteinExistence type="inferred from homology"/>
<dbReference type="OrthoDB" id="9809741at2"/>
<feature type="binding site" evidence="7">
    <location>
        <position position="307"/>
    </location>
    <ligand>
        <name>Fe(2+)</name>
        <dbReference type="ChEBI" id="CHEBI:29033"/>
    </ligand>
</feature>
<dbReference type="NCBIfam" id="TIGR00109">
    <property type="entry name" value="hemH"/>
    <property type="match status" value="1"/>
</dbReference>
<dbReference type="GO" id="GO:0005737">
    <property type="term" value="C:cytoplasm"/>
    <property type="evidence" value="ECO:0007669"/>
    <property type="project" value="UniProtKB-SubCell"/>
</dbReference>
<evidence type="ECO:0000313" key="9">
    <source>
        <dbReference type="EMBL" id="PQA61000.1"/>
    </source>
</evidence>
<organism evidence="9 10">
    <name type="scientific">Siphonobacter curvatus</name>
    <dbReference type="NCBI Taxonomy" id="2094562"/>
    <lineage>
        <taxon>Bacteria</taxon>
        <taxon>Pseudomonadati</taxon>
        <taxon>Bacteroidota</taxon>
        <taxon>Cytophagia</taxon>
        <taxon>Cytophagales</taxon>
        <taxon>Cytophagaceae</taxon>
        <taxon>Siphonobacter</taxon>
    </lineage>
</organism>
<dbReference type="CDD" id="cd00419">
    <property type="entry name" value="Ferrochelatase_C"/>
    <property type="match status" value="1"/>
</dbReference>
<comment type="pathway">
    <text evidence="7">Porphyrin-containing compound metabolism; protoheme biosynthesis; protoheme from protoporphyrin-IX: step 1/1.</text>
</comment>
<dbReference type="SUPFAM" id="SSF53800">
    <property type="entry name" value="Chelatase"/>
    <property type="match status" value="1"/>
</dbReference>
<dbReference type="UniPathway" id="UPA00252">
    <property type="reaction ID" value="UER00325"/>
</dbReference>
<keyword evidence="5 7" id="KW-0627">Porphyrin biosynthesis</keyword>
<comment type="catalytic activity">
    <reaction evidence="6">
        <text>Fe-coproporphyrin III + 2 H(+) = coproporphyrin III + Fe(2+)</text>
        <dbReference type="Rhea" id="RHEA:49572"/>
        <dbReference type="ChEBI" id="CHEBI:15378"/>
        <dbReference type="ChEBI" id="CHEBI:29033"/>
        <dbReference type="ChEBI" id="CHEBI:68438"/>
        <dbReference type="ChEBI" id="CHEBI:131725"/>
        <dbReference type="EC" id="4.99.1.9"/>
    </reaction>
    <physiologicalReaction direction="right-to-left" evidence="6">
        <dbReference type="Rhea" id="RHEA:49574"/>
    </physiologicalReaction>
</comment>
<dbReference type="CDD" id="cd03411">
    <property type="entry name" value="Ferrochelatase_N"/>
    <property type="match status" value="1"/>
</dbReference>
<evidence type="ECO:0000256" key="5">
    <source>
        <dbReference type="ARBA" id="ARBA00023244"/>
    </source>
</evidence>
<evidence type="ECO:0000313" key="10">
    <source>
        <dbReference type="Proteomes" id="UP000239590"/>
    </source>
</evidence>
<keyword evidence="2 7" id="KW-0408">Iron</keyword>
<accession>A0A2S7ITR9</accession>
<name>A0A2S7ITR9_9BACT</name>